<evidence type="ECO:0000313" key="2">
    <source>
        <dbReference type="Proteomes" id="UP000824633"/>
    </source>
</evidence>
<evidence type="ECO:0008006" key="3">
    <source>
        <dbReference type="Google" id="ProtNLM"/>
    </source>
</evidence>
<keyword evidence="2" id="KW-1185">Reference proteome</keyword>
<sequence>MRALAEGNERIRLDEIIKALFTTSNGVLLRLLNGIFDENFMEDEVEISMKNKEFPKENYEDKEIPSIDLIRADFLTKFTERANNKRHYYHIEFQIKNDNNMVIRTFEYGFNYAKEVARTEGNEKTVLYFPKQRVIYMEENKNIKDVLNMTIIFPNNQEIEYSVPVIKYWKYDINDLKLKGMYPFIPLQLFKLRKELQNIIDSNKENKEEILKEHLYEAIESAKLIAYTCDELFKDKLIEGSDFHIMLLTVQNLIEYLNSRYFKDVKIEEEVKRMTKTLYDPLVEQQGIEKEKIEIIKNAIKMGMDYDTICKLTGVSVKEIEKVKHSNE</sequence>
<organism evidence="1 2">
    <name type="scientific">Clostridium gelidum</name>
    <dbReference type="NCBI Taxonomy" id="704125"/>
    <lineage>
        <taxon>Bacteria</taxon>
        <taxon>Bacillati</taxon>
        <taxon>Bacillota</taxon>
        <taxon>Clostridia</taxon>
        <taxon>Eubacteriales</taxon>
        <taxon>Clostridiaceae</taxon>
        <taxon>Clostridium</taxon>
    </lineage>
</organism>
<dbReference type="RefSeq" id="WP_224037383.1">
    <property type="nucleotide sequence ID" value="NZ_AP024849.1"/>
</dbReference>
<accession>A0ABM7T4J8</accession>
<reference evidence="2" key="1">
    <citation type="submission" date="2021-07" db="EMBL/GenBank/DDBJ databases">
        <title>Complete genome sequencing of a Clostridium isolate.</title>
        <authorList>
            <person name="Ueki A."/>
            <person name="Tonouchi A."/>
        </authorList>
    </citation>
    <scope>NUCLEOTIDE SEQUENCE [LARGE SCALE GENOMIC DNA]</scope>
    <source>
        <strain evidence="2">C5S11</strain>
    </source>
</reference>
<gene>
    <name evidence="1" type="ORF">psyc5s11_19020</name>
</gene>
<dbReference type="Proteomes" id="UP000824633">
    <property type="component" value="Chromosome"/>
</dbReference>
<proteinExistence type="predicted"/>
<evidence type="ECO:0000313" key="1">
    <source>
        <dbReference type="EMBL" id="BCZ45835.1"/>
    </source>
</evidence>
<name>A0ABM7T4J8_9CLOT</name>
<dbReference type="EMBL" id="AP024849">
    <property type="protein sequence ID" value="BCZ45835.1"/>
    <property type="molecule type" value="Genomic_DNA"/>
</dbReference>
<protein>
    <recommendedName>
        <fullName evidence="3">PD-(D/E)XK nuclease family transposase</fullName>
    </recommendedName>
</protein>